<dbReference type="InterPro" id="IPR024037">
    <property type="entry name" value="Alt_ATP_synth_F1_esu"/>
</dbReference>
<dbReference type="AlphaFoldDB" id="A0A6P2NMZ1"/>
<comment type="similarity">
    <text evidence="3 8">Belongs to the ATPase epsilon chain family.</text>
</comment>
<protein>
    <recommendedName>
        <fullName evidence="8">ATP synthase epsilon chain</fullName>
    </recommendedName>
    <alternativeName>
        <fullName evidence="8">ATP synthase F1 sector epsilon subunit</fullName>
    </alternativeName>
    <alternativeName>
        <fullName evidence="8">F-ATPase epsilon subunit</fullName>
    </alternativeName>
</protein>
<dbReference type="InterPro" id="IPR036771">
    <property type="entry name" value="ATPsynth_dsu/esu_N"/>
</dbReference>
<comment type="subunit">
    <text evidence="8">F-type ATPases have 2 components, CF(1) - the catalytic core - and CF(0) - the membrane proton channel. CF(1) has five subunits: alpha(3), beta(3), gamma(1), delta(1), epsilon(1). CF(0) has three main subunits: a, b and c.</text>
</comment>
<keyword evidence="4 8" id="KW-0813">Transport</keyword>
<dbReference type="Proteomes" id="UP000494260">
    <property type="component" value="Unassembled WGS sequence"/>
</dbReference>
<dbReference type="EMBL" id="CABVPW010000023">
    <property type="protein sequence ID" value="VWB96143.1"/>
    <property type="molecule type" value="Genomic_DNA"/>
</dbReference>
<dbReference type="HAMAP" id="MF_00530">
    <property type="entry name" value="ATP_synth_epsil_bac"/>
    <property type="match status" value="1"/>
</dbReference>
<evidence type="ECO:0000256" key="2">
    <source>
        <dbReference type="ARBA" id="ARBA00004184"/>
    </source>
</evidence>
<dbReference type="Pfam" id="PF02823">
    <property type="entry name" value="ATP-synt_DE_N"/>
    <property type="match status" value="1"/>
</dbReference>
<comment type="function">
    <text evidence="1 8">Produces ATP from ADP in the presence of a proton gradient across the membrane.</text>
</comment>
<proteinExistence type="inferred from homology"/>
<dbReference type="GO" id="GO:0046933">
    <property type="term" value="F:proton-transporting ATP synthase activity, rotational mechanism"/>
    <property type="evidence" value="ECO:0007669"/>
    <property type="project" value="UniProtKB-UniRule"/>
</dbReference>
<keyword evidence="8" id="KW-0066">ATP synthesis</keyword>
<evidence type="ECO:0000256" key="5">
    <source>
        <dbReference type="ARBA" id="ARBA00023065"/>
    </source>
</evidence>
<evidence type="ECO:0000256" key="4">
    <source>
        <dbReference type="ARBA" id="ARBA00022448"/>
    </source>
</evidence>
<feature type="domain" description="ATP synthase F1 complex delta/epsilon subunit N-terminal" evidence="9">
    <location>
        <begin position="4"/>
        <end position="84"/>
    </location>
</feature>
<evidence type="ECO:0000313" key="11">
    <source>
        <dbReference type="EMBL" id="VWC60782.1"/>
    </source>
</evidence>
<evidence type="ECO:0000313" key="10">
    <source>
        <dbReference type="EMBL" id="VWB96143.1"/>
    </source>
</evidence>
<dbReference type="SUPFAM" id="SSF51344">
    <property type="entry name" value="Epsilon subunit of F1F0-ATP synthase N-terminal domain"/>
    <property type="match status" value="1"/>
</dbReference>
<reference evidence="12 13" key="1">
    <citation type="submission" date="2019-09" db="EMBL/GenBank/DDBJ databases">
        <authorList>
            <person name="Depoorter E."/>
        </authorList>
    </citation>
    <scope>NUCLEOTIDE SEQUENCE [LARGE SCALE GENOMIC DNA]</scope>
    <source>
        <strain evidence="10">LMG 23254</strain>
        <strain evidence="11">R-18109</strain>
    </source>
</reference>
<evidence type="ECO:0000313" key="12">
    <source>
        <dbReference type="Proteomes" id="UP000494218"/>
    </source>
</evidence>
<evidence type="ECO:0000256" key="3">
    <source>
        <dbReference type="ARBA" id="ARBA00005712"/>
    </source>
</evidence>
<dbReference type="GO" id="GO:0005886">
    <property type="term" value="C:plasma membrane"/>
    <property type="evidence" value="ECO:0007669"/>
    <property type="project" value="UniProtKB-SubCell"/>
</dbReference>
<dbReference type="Gene3D" id="2.60.15.10">
    <property type="entry name" value="F0F1 ATP synthase delta/epsilon subunit, N-terminal"/>
    <property type="match status" value="1"/>
</dbReference>
<dbReference type="InterPro" id="IPR020546">
    <property type="entry name" value="ATP_synth_F1_dsu/esu_N"/>
</dbReference>
<keyword evidence="8" id="KW-1003">Cell membrane</keyword>
<evidence type="ECO:0000256" key="8">
    <source>
        <dbReference type="HAMAP-Rule" id="MF_00530"/>
    </source>
</evidence>
<accession>A0A6P2NMZ1</accession>
<keyword evidence="8" id="KW-0375">Hydrogen ion transport</keyword>
<dbReference type="EMBL" id="CABVQH010000004">
    <property type="protein sequence ID" value="VWC60782.1"/>
    <property type="molecule type" value="Genomic_DNA"/>
</dbReference>
<evidence type="ECO:0000259" key="9">
    <source>
        <dbReference type="Pfam" id="PF02823"/>
    </source>
</evidence>
<evidence type="ECO:0000256" key="1">
    <source>
        <dbReference type="ARBA" id="ARBA00003543"/>
    </source>
</evidence>
<dbReference type="GO" id="GO:0045259">
    <property type="term" value="C:proton-transporting ATP synthase complex"/>
    <property type="evidence" value="ECO:0007669"/>
    <property type="project" value="UniProtKB-KW"/>
</dbReference>
<dbReference type="Proteomes" id="UP000494218">
    <property type="component" value="Unassembled WGS sequence"/>
</dbReference>
<dbReference type="NCBIfam" id="TIGR03166">
    <property type="entry name" value="alt_F1F0_F1_eps"/>
    <property type="match status" value="1"/>
</dbReference>
<keyword evidence="8" id="KW-0997">Cell inner membrane</keyword>
<evidence type="ECO:0000313" key="13">
    <source>
        <dbReference type="Proteomes" id="UP000494260"/>
    </source>
</evidence>
<name>A0A6P2NMZ1_BURL3</name>
<dbReference type="NCBIfam" id="NF009981">
    <property type="entry name" value="PRK13447.1"/>
    <property type="match status" value="1"/>
</dbReference>
<dbReference type="GO" id="GO:0012505">
    <property type="term" value="C:endomembrane system"/>
    <property type="evidence" value="ECO:0007669"/>
    <property type="project" value="UniProtKB-SubCell"/>
</dbReference>
<keyword evidence="7 8" id="KW-0139">CF(1)</keyword>
<gene>
    <name evidence="8" type="primary">atpC</name>
    <name evidence="11" type="ORF">BLA18109_01536</name>
    <name evidence="10" type="ORF">BLA23254_04566</name>
</gene>
<organism evidence="10 12">
    <name type="scientific">Burkholderia lata (strain ATCC 17760 / DSM 23089 / LMG 22485 / NCIMB 9086 / R18194 / 383)</name>
    <dbReference type="NCBI Taxonomy" id="482957"/>
    <lineage>
        <taxon>Bacteria</taxon>
        <taxon>Pseudomonadati</taxon>
        <taxon>Pseudomonadota</taxon>
        <taxon>Betaproteobacteria</taxon>
        <taxon>Burkholderiales</taxon>
        <taxon>Burkholderiaceae</taxon>
        <taxon>Burkholderia</taxon>
        <taxon>Burkholderia cepacia complex</taxon>
    </lineage>
</organism>
<sequence length="150" mass="16426">MARLDLTIATPAQLLVDALEIASLRAEDATGSFGVRPGHVDFVTLLRASVVRWRTPDDQWHYCALDEGVLSVSGGVRVAIACRDAVPGDSLEQLDALVRANRAARLDAERRARVDETRLHAETVRRLLTYLRPGGSAGDARDPFVAEPRR</sequence>
<dbReference type="InterPro" id="IPR001469">
    <property type="entry name" value="ATP_synth_F1_dsu/esu"/>
</dbReference>
<evidence type="ECO:0000256" key="6">
    <source>
        <dbReference type="ARBA" id="ARBA00023136"/>
    </source>
</evidence>
<keyword evidence="5 8" id="KW-0406">Ion transport</keyword>
<comment type="subcellular location">
    <subcellularLocation>
        <location evidence="8">Cell inner membrane</location>
        <topology evidence="8">Peripheral membrane protein</topology>
    </subcellularLocation>
    <subcellularLocation>
        <location evidence="2">Endomembrane system</location>
        <topology evidence="2">Peripheral membrane protein</topology>
    </subcellularLocation>
</comment>
<keyword evidence="6 8" id="KW-0472">Membrane</keyword>
<evidence type="ECO:0000256" key="7">
    <source>
        <dbReference type="ARBA" id="ARBA00023196"/>
    </source>
</evidence>
<dbReference type="CDD" id="cd12152">
    <property type="entry name" value="F1-ATPase_delta"/>
    <property type="match status" value="1"/>
</dbReference>
<dbReference type="GO" id="GO:0005524">
    <property type="term" value="F:ATP binding"/>
    <property type="evidence" value="ECO:0007669"/>
    <property type="project" value="UniProtKB-UniRule"/>
</dbReference>